<feature type="transmembrane region" description="Helical" evidence="1">
    <location>
        <begin position="56"/>
        <end position="81"/>
    </location>
</feature>
<feature type="transmembrane region" description="Helical" evidence="1">
    <location>
        <begin position="276"/>
        <end position="299"/>
    </location>
</feature>
<feature type="transmembrane region" description="Helical" evidence="1">
    <location>
        <begin position="244"/>
        <end position="264"/>
    </location>
</feature>
<evidence type="ECO:0008006" key="3">
    <source>
        <dbReference type="Google" id="ProtNLM"/>
    </source>
</evidence>
<feature type="transmembrane region" description="Helical" evidence="1">
    <location>
        <begin position="153"/>
        <end position="175"/>
    </location>
</feature>
<feature type="transmembrane region" description="Helical" evidence="1">
    <location>
        <begin position="119"/>
        <end position="141"/>
    </location>
</feature>
<feature type="transmembrane region" description="Helical" evidence="1">
    <location>
        <begin position="344"/>
        <end position="362"/>
    </location>
</feature>
<keyword evidence="1" id="KW-1133">Transmembrane helix</keyword>
<dbReference type="EMBL" id="UOFF01000257">
    <property type="protein sequence ID" value="VAW56599.1"/>
    <property type="molecule type" value="Genomic_DNA"/>
</dbReference>
<feature type="transmembrane region" description="Helical" evidence="1">
    <location>
        <begin position="187"/>
        <end position="208"/>
    </location>
</feature>
<proteinExistence type="predicted"/>
<dbReference type="Pfam" id="PF05940">
    <property type="entry name" value="NnrS"/>
    <property type="match status" value="1"/>
</dbReference>
<accession>A0A3B0X4W0</accession>
<feature type="transmembrane region" description="Helical" evidence="1">
    <location>
        <begin position="311"/>
        <end position="332"/>
    </location>
</feature>
<keyword evidence="1" id="KW-0812">Transmembrane</keyword>
<organism evidence="2">
    <name type="scientific">hydrothermal vent metagenome</name>
    <dbReference type="NCBI Taxonomy" id="652676"/>
    <lineage>
        <taxon>unclassified sequences</taxon>
        <taxon>metagenomes</taxon>
        <taxon>ecological metagenomes</taxon>
    </lineage>
</organism>
<sequence length="403" mass="46057">MRLNASLWQYFNSTPHRLFFLSGAIQLILPILLWSFELVGRYTPLTTPLNTLVPATWAHAFIMLYGIFIFFILGFLMSILPHWMKSKTIDKEHYLTAVTWLNIGLFILEFSLFYNAPTIVSGCIIFLLGWTYSIALLYQVIKKAPVKNKSNEIILLLTLIMGAFGIIAYGNWLYTDSWLSMQLSFNIGFWLYLMPIFFTLSVIIDTRLAPKPSKTLKPNISLWYFLTGCIGHFCLNELNYNEWLFLVDIPMAAVTLLYSTRIGLHVKAKTRLSIALHMAYLWLFIGLVLFSIQSLVLLLTTQHILGNSALHIINIGFFTSLIFITTTPASLTKPLFVDNMKWKIFLGLQITTAGYLGTVFLFDHNLLNHNLNLITAILWCICCVLWLVHYAVNCLNSKAILAN</sequence>
<evidence type="ECO:0000313" key="2">
    <source>
        <dbReference type="EMBL" id="VAW56599.1"/>
    </source>
</evidence>
<feature type="transmembrane region" description="Helical" evidence="1">
    <location>
        <begin position="220"/>
        <end position="238"/>
    </location>
</feature>
<name>A0A3B0X4W0_9ZZZZ</name>
<dbReference type="InterPro" id="IPR010266">
    <property type="entry name" value="NnrS"/>
</dbReference>
<evidence type="ECO:0000256" key="1">
    <source>
        <dbReference type="SAM" id="Phobius"/>
    </source>
</evidence>
<keyword evidence="1" id="KW-0472">Membrane</keyword>
<dbReference type="AlphaFoldDB" id="A0A3B0X4W0"/>
<reference evidence="2" key="1">
    <citation type="submission" date="2018-06" db="EMBL/GenBank/DDBJ databases">
        <authorList>
            <person name="Zhirakovskaya E."/>
        </authorList>
    </citation>
    <scope>NUCLEOTIDE SEQUENCE</scope>
</reference>
<gene>
    <name evidence="2" type="ORF">MNBD_GAMMA07-297</name>
</gene>
<feature type="transmembrane region" description="Helical" evidence="1">
    <location>
        <begin position="93"/>
        <end position="113"/>
    </location>
</feature>
<protein>
    <recommendedName>
        <fullName evidence="3">NnrS protein involved in response to NO</fullName>
    </recommendedName>
</protein>
<feature type="transmembrane region" description="Helical" evidence="1">
    <location>
        <begin position="374"/>
        <end position="392"/>
    </location>
</feature>
<feature type="transmembrane region" description="Helical" evidence="1">
    <location>
        <begin position="18"/>
        <end position="36"/>
    </location>
</feature>